<dbReference type="Pfam" id="PF25137">
    <property type="entry name" value="ADH_Fe_C"/>
    <property type="match status" value="1"/>
</dbReference>
<proteinExistence type="inferred from homology"/>
<evidence type="ECO:0000256" key="1">
    <source>
        <dbReference type="ARBA" id="ARBA00007358"/>
    </source>
</evidence>
<dbReference type="Gene3D" id="3.40.50.1970">
    <property type="match status" value="1"/>
</dbReference>
<dbReference type="RefSeq" id="WP_066604131.1">
    <property type="nucleotide sequence ID" value="NZ_CP014230.1"/>
</dbReference>
<dbReference type="PANTHER" id="PTHR11496">
    <property type="entry name" value="ALCOHOL DEHYDROGENASE"/>
    <property type="match status" value="1"/>
</dbReference>
<dbReference type="PANTHER" id="PTHR11496:SF102">
    <property type="entry name" value="ALCOHOL DEHYDROGENASE 4"/>
    <property type="match status" value="1"/>
</dbReference>
<gene>
    <name evidence="5" type="ORF">AXF15_04965</name>
</gene>
<dbReference type="InterPro" id="IPR001670">
    <property type="entry name" value="ADH_Fe/GldA"/>
</dbReference>
<dbReference type="Proteomes" id="UP000063964">
    <property type="component" value="Chromosome"/>
</dbReference>
<dbReference type="Gene3D" id="1.20.1090.10">
    <property type="entry name" value="Dehydroquinate synthase-like - alpha domain"/>
    <property type="match status" value="1"/>
</dbReference>
<dbReference type="FunFam" id="3.40.50.1970:FF:000003">
    <property type="entry name" value="Alcohol dehydrogenase, iron-containing"/>
    <property type="match status" value="1"/>
</dbReference>
<dbReference type="AlphaFoldDB" id="A0A0X8JPK7"/>
<evidence type="ECO:0000259" key="3">
    <source>
        <dbReference type="Pfam" id="PF00465"/>
    </source>
</evidence>
<accession>A0A0X8JPK7</accession>
<dbReference type="EMBL" id="CP014230">
    <property type="protein sequence ID" value="AMD92527.1"/>
    <property type="molecule type" value="Genomic_DNA"/>
</dbReference>
<sequence length="380" mass="40798">MDIRKFSLPEIIFGHGSRRYTGLYARQLGGKRVFVVTDRGLEQAGWAHRLFEVLESSGLGWVCYDRVSSNPRDTEVHEGAKLYREEGADVIVALGGGSPMDTAKGVAAVVSNGGVIQNYEGANLILNPLPPMIFLPSTAGSGSDVSQFAIITDARRRVKMSLISRSLTPNVSIIDPDMLSTANDKLILSSAVDALAHAVESYVSLIAHPLTETLALKAIHLILENIFPALKDREPEALENLSVAATSAGMSFSNASLGACHAIAHSLGGFFDTTHGMVHPALLPAVMAYNLPACERKSAVIGEIILGRRLSSDAQTGQAGIDRLREIFRELGAVVRLREMVDDDAAFPQICETAVRDACLLTNPRPATAGDLLAICREVW</sequence>
<dbReference type="STRING" id="888061.AXF15_04965"/>
<keyword evidence="2" id="KW-0560">Oxidoreductase</keyword>
<evidence type="ECO:0000313" key="6">
    <source>
        <dbReference type="Proteomes" id="UP000063964"/>
    </source>
</evidence>
<protein>
    <submittedName>
        <fullName evidence="5">Alcohol dehydrogenase</fullName>
    </submittedName>
</protein>
<keyword evidence="6" id="KW-1185">Reference proteome</keyword>
<evidence type="ECO:0000256" key="2">
    <source>
        <dbReference type="ARBA" id="ARBA00023002"/>
    </source>
</evidence>
<organism evidence="5 6">
    <name type="scientific">Desulfomicrobium orale DSM 12838</name>
    <dbReference type="NCBI Taxonomy" id="888061"/>
    <lineage>
        <taxon>Bacteria</taxon>
        <taxon>Pseudomonadati</taxon>
        <taxon>Thermodesulfobacteriota</taxon>
        <taxon>Desulfovibrionia</taxon>
        <taxon>Desulfovibrionales</taxon>
        <taxon>Desulfomicrobiaceae</taxon>
        <taxon>Desulfomicrobium</taxon>
    </lineage>
</organism>
<dbReference type="KEGG" id="doa:AXF15_04965"/>
<feature type="domain" description="Alcohol dehydrogenase iron-type/glycerol dehydrogenase GldA" evidence="3">
    <location>
        <begin position="10"/>
        <end position="176"/>
    </location>
</feature>
<dbReference type="Pfam" id="PF00465">
    <property type="entry name" value="Fe-ADH"/>
    <property type="match status" value="1"/>
</dbReference>
<dbReference type="GO" id="GO:0046872">
    <property type="term" value="F:metal ion binding"/>
    <property type="evidence" value="ECO:0007669"/>
    <property type="project" value="InterPro"/>
</dbReference>
<feature type="domain" description="Fe-containing alcohol dehydrogenase-like C-terminal" evidence="4">
    <location>
        <begin position="189"/>
        <end position="378"/>
    </location>
</feature>
<comment type="similarity">
    <text evidence="1">Belongs to the iron-containing alcohol dehydrogenase family.</text>
</comment>
<evidence type="ECO:0000313" key="5">
    <source>
        <dbReference type="EMBL" id="AMD92527.1"/>
    </source>
</evidence>
<name>A0A0X8JPK7_9BACT</name>
<dbReference type="SUPFAM" id="SSF56796">
    <property type="entry name" value="Dehydroquinate synthase-like"/>
    <property type="match status" value="1"/>
</dbReference>
<evidence type="ECO:0000259" key="4">
    <source>
        <dbReference type="Pfam" id="PF25137"/>
    </source>
</evidence>
<dbReference type="InterPro" id="IPR056798">
    <property type="entry name" value="ADH_Fe_C"/>
</dbReference>
<dbReference type="InterPro" id="IPR039697">
    <property type="entry name" value="Alcohol_dehydrogenase_Fe"/>
</dbReference>
<dbReference type="GO" id="GO:0004022">
    <property type="term" value="F:alcohol dehydrogenase (NAD+) activity"/>
    <property type="evidence" value="ECO:0007669"/>
    <property type="project" value="TreeGrafter"/>
</dbReference>
<reference evidence="6" key="1">
    <citation type="submission" date="2016-02" db="EMBL/GenBank/DDBJ databases">
        <authorList>
            <person name="Holder M.E."/>
            <person name="Ajami N.J."/>
            <person name="Petrosino J.F."/>
        </authorList>
    </citation>
    <scope>NUCLEOTIDE SEQUENCE [LARGE SCALE GENOMIC DNA]</scope>
    <source>
        <strain evidence="6">DSM 12838</strain>
    </source>
</reference>
<dbReference type="OrthoDB" id="9778433at2"/>